<name>I3V2E1_PSEPU</name>
<evidence type="ECO:0000313" key="2">
    <source>
        <dbReference type="Proteomes" id="UP000005268"/>
    </source>
</evidence>
<dbReference type="KEGG" id="ppi:YSA_09494"/>
<dbReference type="EMBL" id="CP003588">
    <property type="protein sequence ID" value="AFK71912.1"/>
    <property type="molecule type" value="Genomic_DNA"/>
</dbReference>
<proteinExistence type="predicted"/>
<organism evidence="1 2">
    <name type="scientific">Pseudomonas putida ND6</name>
    <dbReference type="NCBI Taxonomy" id="231023"/>
    <lineage>
        <taxon>Bacteria</taxon>
        <taxon>Pseudomonadati</taxon>
        <taxon>Pseudomonadota</taxon>
        <taxon>Gammaproteobacteria</taxon>
        <taxon>Pseudomonadales</taxon>
        <taxon>Pseudomonadaceae</taxon>
        <taxon>Pseudomonas</taxon>
    </lineage>
</organism>
<gene>
    <name evidence="1" type="ORF">YSA_09494</name>
</gene>
<dbReference type="Proteomes" id="UP000005268">
    <property type="component" value="Chromosome"/>
</dbReference>
<dbReference type="HOGENOM" id="CLU_3347515_0_0_6"/>
<accession>I3V2E1</accession>
<protein>
    <submittedName>
        <fullName evidence="1">Uncharacterized protein</fullName>
    </submittedName>
</protein>
<reference evidence="1 2" key="1">
    <citation type="journal article" date="2012" name="J. Bacteriol.">
        <title>Complete Genome Sequence of the Naphthalene-Degrading Pseudomonas putida Strain ND6.</title>
        <authorList>
            <person name="Li S."/>
            <person name="Zhao H."/>
            <person name="Li Y."/>
            <person name="Niu S."/>
            <person name="Cai B."/>
        </authorList>
    </citation>
    <scope>NUCLEOTIDE SEQUENCE [LARGE SCALE GENOMIC DNA]</scope>
    <source>
        <strain evidence="1 2">ND6</strain>
    </source>
</reference>
<sequence length="37" mass="3870">MTILDAGARMKQCPLTSGVVTSLGGNPKRVAIKNKGR</sequence>
<dbReference type="AlphaFoldDB" id="I3V2E1"/>
<evidence type="ECO:0000313" key="1">
    <source>
        <dbReference type="EMBL" id="AFK71912.1"/>
    </source>
</evidence>